<organism evidence="1 2">
    <name type="scientific">Amazona aestiva</name>
    <name type="common">Blue-fronted Amazon parrot</name>
    <dbReference type="NCBI Taxonomy" id="12930"/>
    <lineage>
        <taxon>Eukaryota</taxon>
        <taxon>Metazoa</taxon>
        <taxon>Chordata</taxon>
        <taxon>Craniata</taxon>
        <taxon>Vertebrata</taxon>
        <taxon>Euteleostomi</taxon>
        <taxon>Archelosauria</taxon>
        <taxon>Archosauria</taxon>
        <taxon>Dinosauria</taxon>
        <taxon>Saurischia</taxon>
        <taxon>Theropoda</taxon>
        <taxon>Coelurosauria</taxon>
        <taxon>Aves</taxon>
        <taxon>Neognathae</taxon>
        <taxon>Neoaves</taxon>
        <taxon>Telluraves</taxon>
        <taxon>Australaves</taxon>
        <taxon>Psittaciformes</taxon>
        <taxon>Psittacidae</taxon>
        <taxon>Amazona</taxon>
    </lineage>
</organism>
<evidence type="ECO:0000313" key="2">
    <source>
        <dbReference type="Proteomes" id="UP000051836"/>
    </source>
</evidence>
<protein>
    <submittedName>
        <fullName evidence="1">Uncharacterized protein</fullName>
    </submittedName>
</protein>
<sequence>MQEIRSIVKHLANLPEGCKNIGEILLLWKAAPSLFFHYREVYEEGRTVISKNEYKYETDKKANEHIECIRKEPGAIQPEMEISSELKQKKHSLDVEGYITLAA</sequence>
<name>A0A0Q3UTV2_AMAAE</name>
<proteinExistence type="predicted"/>
<evidence type="ECO:0000313" key="1">
    <source>
        <dbReference type="EMBL" id="KQK84490.1"/>
    </source>
</evidence>
<comment type="caution">
    <text evidence="1">The sequence shown here is derived from an EMBL/GenBank/DDBJ whole genome shotgun (WGS) entry which is preliminary data.</text>
</comment>
<dbReference type="EMBL" id="LMAW01001102">
    <property type="protein sequence ID" value="KQK84490.1"/>
    <property type="molecule type" value="Genomic_DNA"/>
</dbReference>
<accession>A0A0Q3UTV2</accession>
<keyword evidence="2" id="KW-1185">Reference proteome</keyword>
<reference evidence="1 2" key="1">
    <citation type="submission" date="2015-10" db="EMBL/GenBank/DDBJ databases">
        <authorList>
            <person name="Gilbert D.G."/>
        </authorList>
    </citation>
    <scope>NUCLEOTIDE SEQUENCE [LARGE SCALE GENOMIC DNA]</scope>
    <source>
        <strain evidence="1">FVVF132</strain>
    </source>
</reference>
<gene>
    <name evidence="1" type="ORF">AAES_49382</name>
</gene>
<dbReference type="Proteomes" id="UP000051836">
    <property type="component" value="Unassembled WGS sequence"/>
</dbReference>
<dbReference type="AlphaFoldDB" id="A0A0Q3UTV2"/>